<gene>
    <name evidence="10" type="ORF">FJZ47_13135</name>
</gene>
<protein>
    <submittedName>
        <fullName evidence="10">ABC transporter permease</fullName>
    </submittedName>
</protein>
<comment type="subcellular location">
    <subcellularLocation>
        <location evidence="1">Cell membrane</location>
        <topology evidence="1">Multi-pass membrane protein</topology>
    </subcellularLocation>
</comment>
<evidence type="ECO:0000313" key="10">
    <source>
        <dbReference type="EMBL" id="MBM3224733.1"/>
    </source>
</evidence>
<evidence type="ECO:0000256" key="2">
    <source>
        <dbReference type="ARBA" id="ARBA00005236"/>
    </source>
</evidence>
<keyword evidence="4 7" id="KW-0812">Transmembrane</keyword>
<evidence type="ECO:0000256" key="7">
    <source>
        <dbReference type="SAM" id="Phobius"/>
    </source>
</evidence>
<accession>A0A937W0R3</accession>
<dbReference type="Proteomes" id="UP000712673">
    <property type="component" value="Unassembled WGS sequence"/>
</dbReference>
<organism evidence="10 11">
    <name type="scientific">Tectimicrobiota bacterium</name>
    <dbReference type="NCBI Taxonomy" id="2528274"/>
    <lineage>
        <taxon>Bacteria</taxon>
        <taxon>Pseudomonadati</taxon>
        <taxon>Nitrospinota/Tectimicrobiota group</taxon>
        <taxon>Candidatus Tectimicrobiota</taxon>
    </lineage>
</organism>
<evidence type="ECO:0000259" key="8">
    <source>
        <dbReference type="Pfam" id="PF02687"/>
    </source>
</evidence>
<feature type="transmembrane region" description="Helical" evidence="7">
    <location>
        <begin position="326"/>
        <end position="352"/>
    </location>
</feature>
<keyword evidence="6 7" id="KW-0472">Membrane</keyword>
<evidence type="ECO:0000313" key="11">
    <source>
        <dbReference type="Proteomes" id="UP000712673"/>
    </source>
</evidence>
<dbReference type="GO" id="GO:0044874">
    <property type="term" value="P:lipoprotein localization to outer membrane"/>
    <property type="evidence" value="ECO:0007669"/>
    <property type="project" value="TreeGrafter"/>
</dbReference>
<comment type="caution">
    <text evidence="10">The sequence shown here is derived from an EMBL/GenBank/DDBJ whole genome shotgun (WGS) entry which is preliminary data.</text>
</comment>
<dbReference type="InterPro" id="IPR003838">
    <property type="entry name" value="ABC3_permease_C"/>
</dbReference>
<dbReference type="Pfam" id="PF02687">
    <property type="entry name" value="FtsX"/>
    <property type="match status" value="1"/>
</dbReference>
<dbReference type="Pfam" id="PF12704">
    <property type="entry name" value="MacB_PCD"/>
    <property type="match status" value="1"/>
</dbReference>
<name>A0A937W0R3_UNCTE</name>
<evidence type="ECO:0000256" key="6">
    <source>
        <dbReference type="ARBA" id="ARBA00023136"/>
    </source>
</evidence>
<evidence type="ECO:0000256" key="4">
    <source>
        <dbReference type="ARBA" id="ARBA00022692"/>
    </source>
</evidence>
<feature type="domain" description="ABC3 transporter permease C-terminal" evidence="8">
    <location>
        <begin position="284"/>
        <end position="368"/>
    </location>
</feature>
<proteinExistence type="inferred from homology"/>
<dbReference type="PANTHER" id="PTHR30489:SF0">
    <property type="entry name" value="LIPOPROTEIN-RELEASING SYSTEM TRANSMEMBRANE PROTEIN LOLE"/>
    <property type="match status" value="1"/>
</dbReference>
<comment type="similarity">
    <text evidence="2">Belongs to the ABC-4 integral membrane protein family. LolC/E subfamily.</text>
</comment>
<dbReference type="AlphaFoldDB" id="A0A937W0R3"/>
<dbReference type="GO" id="GO:0098797">
    <property type="term" value="C:plasma membrane protein complex"/>
    <property type="evidence" value="ECO:0007669"/>
    <property type="project" value="TreeGrafter"/>
</dbReference>
<evidence type="ECO:0000259" key="9">
    <source>
        <dbReference type="Pfam" id="PF12704"/>
    </source>
</evidence>
<evidence type="ECO:0000256" key="5">
    <source>
        <dbReference type="ARBA" id="ARBA00022989"/>
    </source>
</evidence>
<dbReference type="EMBL" id="VGLS01000392">
    <property type="protein sequence ID" value="MBM3224733.1"/>
    <property type="molecule type" value="Genomic_DNA"/>
</dbReference>
<evidence type="ECO:0000256" key="1">
    <source>
        <dbReference type="ARBA" id="ARBA00004651"/>
    </source>
</evidence>
<feature type="domain" description="MacB-like periplasmic core" evidence="9">
    <location>
        <begin position="28"/>
        <end position="250"/>
    </location>
</feature>
<evidence type="ECO:0000256" key="3">
    <source>
        <dbReference type="ARBA" id="ARBA00022475"/>
    </source>
</evidence>
<sequence>MDNSSRGSSMPLSLKLAIRNVFRNRRRTLITLATMAFGATAIVLFGGFVHFMFLSVRESAIHSQLGHIQLYKTGFSEKGSIAPFDYMIANYAEIRALIMQIPHVQDVMPRLGFSGLISTGETTTSFVGAGVHPESEAHLASFTQIVDGQDLSRHAPRGILLGLGLARGLGVRPGDELTLLTTTRAGAFNALAVQVRGIWQSGEKAYDDRMLKAPLPDIQRLLDNEGEVQSIVILLEKTEHTAAVKAQLATLLHEHHFDLEMRTWDDLAIRYHQVRQLFTNMFRVMTLIVSMVVTLGIANTMLMAIFERTREIGTIMALGTRRRGVITLFVMEGGVLGVLGGVLGIVLGIALAKLISAYGIPMPPPPGSNVALWPRSWSSPRSYGRLLRWPS</sequence>
<reference evidence="10" key="1">
    <citation type="submission" date="2019-03" db="EMBL/GenBank/DDBJ databases">
        <title>Lake Tanganyika Metagenome-Assembled Genomes (MAGs).</title>
        <authorList>
            <person name="Tran P."/>
        </authorList>
    </citation>
    <scope>NUCLEOTIDE SEQUENCE</scope>
    <source>
        <strain evidence="10">K_DeepCast_65m_m2_066</strain>
    </source>
</reference>
<dbReference type="InterPro" id="IPR051447">
    <property type="entry name" value="Lipoprotein-release_system"/>
</dbReference>
<feature type="transmembrane region" description="Helical" evidence="7">
    <location>
        <begin position="284"/>
        <end position="306"/>
    </location>
</feature>
<feature type="transmembrane region" description="Helical" evidence="7">
    <location>
        <begin position="29"/>
        <end position="53"/>
    </location>
</feature>
<keyword evidence="3" id="KW-1003">Cell membrane</keyword>
<keyword evidence="5 7" id="KW-1133">Transmembrane helix</keyword>
<dbReference type="PANTHER" id="PTHR30489">
    <property type="entry name" value="LIPOPROTEIN-RELEASING SYSTEM TRANSMEMBRANE PROTEIN LOLE"/>
    <property type="match status" value="1"/>
</dbReference>
<dbReference type="InterPro" id="IPR025857">
    <property type="entry name" value="MacB_PCD"/>
</dbReference>